<keyword evidence="2" id="KW-0472">Membrane</keyword>
<feature type="transmembrane region" description="Helical" evidence="2">
    <location>
        <begin position="168"/>
        <end position="189"/>
    </location>
</feature>
<feature type="transmembrane region" description="Helical" evidence="2">
    <location>
        <begin position="220"/>
        <end position="238"/>
    </location>
</feature>
<feature type="region of interest" description="Disordered" evidence="1">
    <location>
        <begin position="1"/>
        <end position="20"/>
    </location>
</feature>
<dbReference type="PANTHER" id="PTHR34219:SF3">
    <property type="entry name" value="BLL7967 PROTEIN"/>
    <property type="match status" value="1"/>
</dbReference>
<dbReference type="AlphaFoldDB" id="A0A0B6WUW7"/>
<protein>
    <submittedName>
        <fullName evidence="3">Uncharacterized iron-regulated membrane protein</fullName>
    </submittedName>
</protein>
<feature type="transmembrane region" description="Helical" evidence="2">
    <location>
        <begin position="34"/>
        <end position="59"/>
    </location>
</feature>
<evidence type="ECO:0000313" key="3">
    <source>
        <dbReference type="EMBL" id="CDM64029.1"/>
    </source>
</evidence>
<keyword evidence="4" id="KW-1185">Reference proteome</keyword>
<organism evidence="3 4">
    <name type="scientific">Pyrinomonas methylaliphatogenes</name>
    <dbReference type="NCBI Taxonomy" id="454194"/>
    <lineage>
        <taxon>Bacteria</taxon>
        <taxon>Pseudomonadati</taxon>
        <taxon>Acidobacteriota</taxon>
        <taxon>Blastocatellia</taxon>
        <taxon>Blastocatellales</taxon>
        <taxon>Pyrinomonadaceae</taxon>
        <taxon>Pyrinomonas</taxon>
    </lineage>
</organism>
<dbReference type="PANTHER" id="PTHR34219">
    <property type="entry name" value="IRON-REGULATED INNER MEMBRANE PROTEIN-RELATED"/>
    <property type="match status" value="1"/>
</dbReference>
<dbReference type="RefSeq" id="WP_041972991.1">
    <property type="nucleotide sequence ID" value="NZ_CBXV010000001.1"/>
</dbReference>
<dbReference type="InterPro" id="IPR005625">
    <property type="entry name" value="PepSY-ass_TM"/>
</dbReference>
<proteinExistence type="predicted"/>
<sequence length="393" mass="43924">MSTEILSDEESIAISEPAKSPKRKPRLKRALFQIHLWTGMLTGLLMLIFGLTGSLLVFYPELDDALNERLTHVAPRRERASLQTALEAAARAHPELRAQSLSLPTSADRTIVVQMRARGGPGGPPAGLSVYVDPYTGTVVGERNRNDSWLWQIRLLHSNLLMGRTGRFIVGICGLLLALLCATGIWLWYLGWKRHKRGLGVRWRASWKALAWDLHHASGFYSLPIVLVIALTGAYYAWPQEINKAVYRLTRSQQSPPPRLPAQTRDGSAPLVLDELVRIADGALPQDRTVQINLPASPDEPLVVIKQPPADVGRFVRSRVFLDQKDGEVLRVEDARRAPLGARLVALITPLHFGTIGGALTRWLWLLAGLIPPLLFITGFLMWWNRVASKWRR</sequence>
<feature type="transmembrane region" description="Helical" evidence="2">
    <location>
        <begin position="363"/>
        <end position="384"/>
    </location>
</feature>
<reference evidence="3 4" key="2">
    <citation type="submission" date="2015-01" db="EMBL/GenBank/DDBJ databases">
        <title>Complete genome sequence of Pyrinomonas methylaliphatogenes type strain K22T.</title>
        <authorList>
            <person name="Lee K.C.Y."/>
            <person name="Power J.F."/>
            <person name="Dunfield P.F."/>
            <person name="Morgan X.C."/>
            <person name="Huttenhower C."/>
            <person name="Stott M.B."/>
        </authorList>
    </citation>
    <scope>NUCLEOTIDE SEQUENCE [LARGE SCALE GENOMIC DNA]</scope>
    <source>
        <strain evidence="3 4">K22</strain>
    </source>
</reference>
<dbReference type="EMBL" id="CBXV010000001">
    <property type="protein sequence ID" value="CDM64029.1"/>
    <property type="molecule type" value="Genomic_DNA"/>
</dbReference>
<accession>A0A0B6WUW7</accession>
<evidence type="ECO:0000256" key="2">
    <source>
        <dbReference type="SAM" id="Phobius"/>
    </source>
</evidence>
<keyword evidence="2" id="KW-1133">Transmembrane helix</keyword>
<reference evidence="3 4" key="1">
    <citation type="submission" date="2013-12" db="EMBL/GenBank/DDBJ databases">
        <authorList>
            <person name="Stott M."/>
        </authorList>
    </citation>
    <scope>NUCLEOTIDE SEQUENCE [LARGE SCALE GENOMIC DNA]</scope>
    <source>
        <strain evidence="3 4">K22</strain>
    </source>
</reference>
<keyword evidence="2" id="KW-0812">Transmembrane</keyword>
<feature type="compositionally biased region" description="Acidic residues" evidence="1">
    <location>
        <begin position="1"/>
        <end position="11"/>
    </location>
</feature>
<dbReference type="STRING" id="454194.PYK22_00021"/>
<dbReference type="Proteomes" id="UP000031518">
    <property type="component" value="Unassembled WGS sequence"/>
</dbReference>
<gene>
    <name evidence="3" type="ORF">PYK22_00021</name>
</gene>
<name>A0A0B6WUW7_9BACT</name>
<evidence type="ECO:0000256" key="1">
    <source>
        <dbReference type="SAM" id="MobiDB-lite"/>
    </source>
</evidence>
<dbReference type="OrthoDB" id="111691at2"/>
<feature type="transmembrane region" description="Helical" evidence="2">
    <location>
        <begin position="340"/>
        <end position="357"/>
    </location>
</feature>
<evidence type="ECO:0000313" key="4">
    <source>
        <dbReference type="Proteomes" id="UP000031518"/>
    </source>
</evidence>
<dbReference type="Pfam" id="PF03929">
    <property type="entry name" value="PepSY_TM"/>
    <property type="match status" value="1"/>
</dbReference>